<reference evidence="21" key="1">
    <citation type="journal article" date="2020" name="Stud. Mycol.">
        <title>101 Dothideomycetes genomes: a test case for predicting lifestyles and emergence of pathogens.</title>
        <authorList>
            <person name="Haridas S."/>
            <person name="Albert R."/>
            <person name="Binder M."/>
            <person name="Bloem J."/>
            <person name="Labutti K."/>
            <person name="Salamov A."/>
            <person name="Andreopoulos B."/>
            <person name="Baker S."/>
            <person name="Barry K."/>
            <person name="Bills G."/>
            <person name="Bluhm B."/>
            <person name="Cannon C."/>
            <person name="Castanera R."/>
            <person name="Culley D."/>
            <person name="Daum C."/>
            <person name="Ezra D."/>
            <person name="Gonzalez J."/>
            <person name="Henrissat B."/>
            <person name="Kuo A."/>
            <person name="Liang C."/>
            <person name="Lipzen A."/>
            <person name="Lutzoni F."/>
            <person name="Magnuson J."/>
            <person name="Mondo S."/>
            <person name="Nolan M."/>
            <person name="Ohm R."/>
            <person name="Pangilinan J."/>
            <person name="Park H.-J."/>
            <person name="Ramirez L."/>
            <person name="Alfaro M."/>
            <person name="Sun H."/>
            <person name="Tritt A."/>
            <person name="Yoshinaga Y."/>
            <person name="Zwiers L.-H."/>
            <person name="Turgeon B."/>
            <person name="Goodwin S."/>
            <person name="Spatafora J."/>
            <person name="Crous P."/>
            <person name="Grigoriev I."/>
        </authorList>
    </citation>
    <scope>NUCLEOTIDE SEQUENCE</scope>
    <source>
        <strain evidence="21">ATCC 74209</strain>
    </source>
</reference>
<dbReference type="PRINTS" id="PR00081">
    <property type="entry name" value="GDHRDH"/>
</dbReference>
<protein>
    <recommendedName>
        <fullName evidence="14">Peroxisomal trans-2-enoyl-CoA reductase</fullName>
        <ecNumber evidence="13">1.3.1.38</ecNumber>
    </recommendedName>
</protein>
<evidence type="ECO:0000256" key="4">
    <source>
        <dbReference type="ARBA" id="ARBA00022553"/>
    </source>
</evidence>
<dbReference type="Pfam" id="PF13561">
    <property type="entry name" value="adh_short_C2"/>
    <property type="match status" value="1"/>
</dbReference>
<comment type="subunit">
    <text evidence="12">Interacts with PEX5, probably required to target it into peroxisomes.</text>
</comment>
<dbReference type="OrthoDB" id="414540at2759"/>
<dbReference type="GO" id="GO:0019166">
    <property type="term" value="F:trans-2-enoyl-CoA reductase (NADPH) activity"/>
    <property type="evidence" value="ECO:0007669"/>
    <property type="project" value="UniProtKB-EC"/>
</dbReference>
<sequence>MTGNNVNSTQMMDEWDCEHFSPYRSDGKLYGFVCVVTSSTQPIGKAIVNELAAHGAACIYACCFHPSSPPTSFFDEINTKHPNTKIIPYPVEITSEEDTLALIDEVLNQWGRLDVFTLLPTTPGPSTISTTTSPTILSTLEHNTLPAFYALKRAPAAMQKTLTQKGNYPNAAPKPVSYGSIIVVNTMGGTGISANNEDRVKGEKSVAGPAFTMASHAVLGVVKSGVSVLRGTGVRINCISAGWIDDGSEDGREKSKQVNGLDRPGRPEEIGRVAGFLASGFSSFMTGANLVVDGGASAVAGMNVPV</sequence>
<comment type="catalytic activity">
    <reaction evidence="15">
        <text>(2E)-dodecenoyl-CoA + NADPH + H(+) = dodecanoyl-CoA + NADP(+)</text>
        <dbReference type="Rhea" id="RHEA:44964"/>
        <dbReference type="ChEBI" id="CHEBI:15378"/>
        <dbReference type="ChEBI" id="CHEBI:57330"/>
        <dbReference type="ChEBI" id="CHEBI:57375"/>
        <dbReference type="ChEBI" id="CHEBI:57783"/>
        <dbReference type="ChEBI" id="CHEBI:58349"/>
    </reaction>
    <physiologicalReaction direction="left-to-right" evidence="15">
        <dbReference type="Rhea" id="RHEA:44965"/>
    </physiologicalReaction>
</comment>
<comment type="caution">
    <text evidence="21">The sequence shown here is derived from an EMBL/GenBank/DDBJ whole genome shotgun (WGS) entry which is preliminary data.</text>
</comment>
<comment type="catalytic activity">
    <reaction evidence="19">
        <text>(2E)-decenoyl-CoA + NADPH + H(+) = decanoyl-CoA + NADP(+)</text>
        <dbReference type="Rhea" id="RHEA:44960"/>
        <dbReference type="ChEBI" id="CHEBI:15378"/>
        <dbReference type="ChEBI" id="CHEBI:57783"/>
        <dbReference type="ChEBI" id="CHEBI:58349"/>
        <dbReference type="ChEBI" id="CHEBI:61406"/>
        <dbReference type="ChEBI" id="CHEBI:61430"/>
    </reaction>
    <physiologicalReaction direction="left-to-right" evidence="19">
        <dbReference type="Rhea" id="RHEA:44961"/>
    </physiologicalReaction>
</comment>
<evidence type="ECO:0000256" key="17">
    <source>
        <dbReference type="ARBA" id="ARBA00049108"/>
    </source>
</evidence>
<dbReference type="EMBL" id="ML994024">
    <property type="protein sequence ID" value="KAF2200413.1"/>
    <property type="molecule type" value="Genomic_DNA"/>
</dbReference>
<accession>A0A9P4JPW4</accession>
<dbReference type="CDD" id="cd05233">
    <property type="entry name" value="SDR_c"/>
    <property type="match status" value="1"/>
</dbReference>
<dbReference type="Proteomes" id="UP000799536">
    <property type="component" value="Unassembled WGS sequence"/>
</dbReference>
<comment type="catalytic activity">
    <reaction evidence="16">
        <text>(2E)-tetradecenoyl-CoA + NADPH + H(+) = tetradecanoyl-CoA + NADP(+)</text>
        <dbReference type="Rhea" id="RHEA:44968"/>
        <dbReference type="ChEBI" id="CHEBI:15378"/>
        <dbReference type="ChEBI" id="CHEBI:57385"/>
        <dbReference type="ChEBI" id="CHEBI:57783"/>
        <dbReference type="ChEBI" id="CHEBI:58349"/>
        <dbReference type="ChEBI" id="CHEBI:61405"/>
    </reaction>
    <physiologicalReaction direction="left-to-right" evidence="16">
        <dbReference type="Rhea" id="RHEA:44969"/>
    </physiologicalReaction>
</comment>
<dbReference type="InterPro" id="IPR052388">
    <property type="entry name" value="Peroxisomal_t2-enoyl-CoA_red"/>
</dbReference>
<dbReference type="InterPro" id="IPR036291">
    <property type="entry name" value="NAD(P)-bd_dom_sf"/>
</dbReference>
<evidence type="ECO:0000256" key="15">
    <source>
        <dbReference type="ARBA" id="ARBA00047570"/>
    </source>
</evidence>
<dbReference type="PANTHER" id="PTHR24317:SF7">
    <property type="entry name" value="PEROXISOMAL TRANS-2-ENOYL-COA REDUCTASE"/>
    <property type="match status" value="1"/>
</dbReference>
<evidence type="ECO:0000256" key="1">
    <source>
        <dbReference type="ARBA" id="ARBA00004275"/>
    </source>
</evidence>
<dbReference type="EC" id="1.3.1.38" evidence="13"/>
<dbReference type="GO" id="GO:0033306">
    <property type="term" value="P:phytol metabolic process"/>
    <property type="evidence" value="ECO:0007669"/>
    <property type="project" value="TreeGrafter"/>
</dbReference>
<evidence type="ECO:0000256" key="11">
    <source>
        <dbReference type="ARBA" id="ARBA00037124"/>
    </source>
</evidence>
<evidence type="ECO:0000256" key="9">
    <source>
        <dbReference type="ARBA" id="ARBA00023140"/>
    </source>
</evidence>
<dbReference type="GO" id="GO:0005777">
    <property type="term" value="C:peroxisome"/>
    <property type="evidence" value="ECO:0007669"/>
    <property type="project" value="UniProtKB-SubCell"/>
</dbReference>
<dbReference type="AlphaFoldDB" id="A0A9P4JPW4"/>
<dbReference type="SUPFAM" id="SSF51735">
    <property type="entry name" value="NAD(P)-binding Rossmann-fold domains"/>
    <property type="match status" value="1"/>
</dbReference>
<evidence type="ECO:0000256" key="16">
    <source>
        <dbReference type="ARBA" id="ARBA00048686"/>
    </source>
</evidence>
<evidence type="ECO:0000256" key="7">
    <source>
        <dbReference type="ARBA" id="ARBA00023002"/>
    </source>
</evidence>
<evidence type="ECO:0000256" key="6">
    <source>
        <dbReference type="ARBA" id="ARBA00022857"/>
    </source>
</evidence>
<keyword evidence="22" id="KW-1185">Reference proteome</keyword>
<name>A0A9P4JPW4_9PLEO</name>
<evidence type="ECO:0000256" key="5">
    <source>
        <dbReference type="ARBA" id="ARBA00022832"/>
    </source>
</evidence>
<keyword evidence="6" id="KW-0521">NADP</keyword>
<evidence type="ECO:0000256" key="8">
    <source>
        <dbReference type="ARBA" id="ARBA00023098"/>
    </source>
</evidence>
<evidence type="ECO:0000256" key="10">
    <source>
        <dbReference type="ARBA" id="ARBA00023160"/>
    </source>
</evidence>
<keyword evidence="5" id="KW-0276">Fatty acid metabolism</keyword>
<evidence type="ECO:0000313" key="22">
    <source>
        <dbReference type="Proteomes" id="UP000799536"/>
    </source>
</evidence>
<keyword evidence="7" id="KW-0560">Oxidoreductase</keyword>
<comment type="catalytic activity">
    <reaction evidence="17">
        <text>(2E)-hexenoyl-CoA + NADPH + H(+) = hexanoyl-CoA + NADP(+)</text>
        <dbReference type="Rhea" id="RHEA:44956"/>
        <dbReference type="ChEBI" id="CHEBI:15378"/>
        <dbReference type="ChEBI" id="CHEBI:57783"/>
        <dbReference type="ChEBI" id="CHEBI:58349"/>
        <dbReference type="ChEBI" id="CHEBI:62077"/>
        <dbReference type="ChEBI" id="CHEBI:62620"/>
    </reaction>
    <physiologicalReaction direction="left-to-right" evidence="17">
        <dbReference type="Rhea" id="RHEA:44957"/>
    </physiologicalReaction>
</comment>
<keyword evidence="4" id="KW-0597">Phosphoprotein</keyword>
<evidence type="ECO:0000256" key="12">
    <source>
        <dbReference type="ARBA" id="ARBA00038622"/>
    </source>
</evidence>
<comment type="catalytic activity">
    <reaction evidence="20">
        <text>(2E)-octenoyl-CoA + NADPH + H(+) = octanoyl-CoA + NADP(+)</text>
        <dbReference type="Rhea" id="RHEA:44952"/>
        <dbReference type="ChEBI" id="CHEBI:15378"/>
        <dbReference type="ChEBI" id="CHEBI:57386"/>
        <dbReference type="ChEBI" id="CHEBI:57783"/>
        <dbReference type="ChEBI" id="CHEBI:58349"/>
        <dbReference type="ChEBI" id="CHEBI:62242"/>
    </reaction>
    <physiologicalReaction direction="left-to-right" evidence="20">
        <dbReference type="Rhea" id="RHEA:44953"/>
    </physiologicalReaction>
</comment>
<evidence type="ECO:0000256" key="3">
    <source>
        <dbReference type="ARBA" id="ARBA00022516"/>
    </source>
</evidence>
<evidence type="ECO:0000256" key="19">
    <source>
        <dbReference type="ARBA" id="ARBA00049386"/>
    </source>
</evidence>
<evidence type="ECO:0000313" key="21">
    <source>
        <dbReference type="EMBL" id="KAF2200413.1"/>
    </source>
</evidence>
<dbReference type="Gene3D" id="3.40.50.720">
    <property type="entry name" value="NAD(P)-binding Rossmann-like Domain"/>
    <property type="match status" value="1"/>
</dbReference>
<proteinExistence type="predicted"/>
<dbReference type="PANTHER" id="PTHR24317">
    <property type="entry name" value="PEROXISOMAL TRANS-2-ENOYL-COA REDUCTASE"/>
    <property type="match status" value="1"/>
</dbReference>
<evidence type="ECO:0000256" key="18">
    <source>
        <dbReference type="ARBA" id="ARBA00049251"/>
    </source>
</evidence>
<dbReference type="InterPro" id="IPR002347">
    <property type="entry name" value="SDR_fam"/>
</dbReference>
<evidence type="ECO:0000256" key="13">
    <source>
        <dbReference type="ARBA" id="ARBA00038849"/>
    </source>
</evidence>
<keyword evidence="3" id="KW-0444">Lipid biosynthesis</keyword>
<comment type="subcellular location">
    <subcellularLocation>
        <location evidence="1">Peroxisome</location>
    </subcellularLocation>
</comment>
<comment type="pathway">
    <text evidence="2">Lipid metabolism.</text>
</comment>
<comment type="catalytic activity">
    <reaction evidence="18">
        <text>a (2E)-enoyl-CoA + NADPH + H(+) = a 2,3-saturated acyl-CoA + NADP(+)</text>
        <dbReference type="Rhea" id="RHEA:33763"/>
        <dbReference type="ChEBI" id="CHEBI:15378"/>
        <dbReference type="ChEBI" id="CHEBI:57783"/>
        <dbReference type="ChEBI" id="CHEBI:58349"/>
        <dbReference type="ChEBI" id="CHEBI:58856"/>
        <dbReference type="ChEBI" id="CHEBI:65111"/>
        <dbReference type="EC" id="1.3.1.38"/>
    </reaction>
    <physiologicalReaction direction="left-to-right" evidence="18">
        <dbReference type="Rhea" id="RHEA:33764"/>
    </physiologicalReaction>
</comment>
<comment type="function">
    <text evidence="11">Participates in chain elongation of fatty acids. Catalyzes the reduction of trans-2-enoyl-CoAs of varying chain lengths from 6:1 to 16:1, having maximum activity with 10:1 CoA. Has no 2,4-dienoyl-CoA reductase activity.</text>
</comment>
<gene>
    <name evidence="21" type="ORF">GQ43DRAFT_441614</name>
</gene>
<evidence type="ECO:0000256" key="14">
    <source>
        <dbReference type="ARBA" id="ARBA00041063"/>
    </source>
</evidence>
<keyword evidence="10" id="KW-0275">Fatty acid biosynthesis</keyword>
<keyword evidence="9" id="KW-0576">Peroxisome</keyword>
<evidence type="ECO:0000256" key="20">
    <source>
        <dbReference type="ARBA" id="ARBA00049559"/>
    </source>
</evidence>
<keyword evidence="8" id="KW-0443">Lipid metabolism</keyword>
<dbReference type="GO" id="GO:0006633">
    <property type="term" value="P:fatty acid biosynthetic process"/>
    <property type="evidence" value="ECO:0007669"/>
    <property type="project" value="UniProtKB-KW"/>
</dbReference>
<evidence type="ECO:0000256" key="2">
    <source>
        <dbReference type="ARBA" id="ARBA00005189"/>
    </source>
</evidence>
<organism evidence="21 22">
    <name type="scientific">Delitschia confertaspora ATCC 74209</name>
    <dbReference type="NCBI Taxonomy" id="1513339"/>
    <lineage>
        <taxon>Eukaryota</taxon>
        <taxon>Fungi</taxon>
        <taxon>Dikarya</taxon>
        <taxon>Ascomycota</taxon>
        <taxon>Pezizomycotina</taxon>
        <taxon>Dothideomycetes</taxon>
        <taxon>Pleosporomycetidae</taxon>
        <taxon>Pleosporales</taxon>
        <taxon>Delitschiaceae</taxon>
        <taxon>Delitschia</taxon>
    </lineage>
</organism>